<organism evidence="6 7">
    <name type="scientific">Virgisporangium aurantiacum</name>
    <dbReference type="NCBI Taxonomy" id="175570"/>
    <lineage>
        <taxon>Bacteria</taxon>
        <taxon>Bacillati</taxon>
        <taxon>Actinomycetota</taxon>
        <taxon>Actinomycetes</taxon>
        <taxon>Micromonosporales</taxon>
        <taxon>Micromonosporaceae</taxon>
        <taxon>Virgisporangium</taxon>
    </lineage>
</organism>
<gene>
    <name evidence="6" type="ORF">Vau01_048650</name>
</gene>
<evidence type="ECO:0000256" key="3">
    <source>
        <dbReference type="ARBA" id="ARBA00023125"/>
    </source>
</evidence>
<protein>
    <submittedName>
        <fullName evidence="6">LysR family transcriptional regulator</fullName>
    </submittedName>
</protein>
<dbReference type="PRINTS" id="PR00039">
    <property type="entry name" value="HTHLYSR"/>
</dbReference>
<evidence type="ECO:0000259" key="5">
    <source>
        <dbReference type="PROSITE" id="PS50931"/>
    </source>
</evidence>
<comment type="similarity">
    <text evidence="1">Belongs to the LysR transcriptional regulatory family.</text>
</comment>
<dbReference type="GO" id="GO:0003677">
    <property type="term" value="F:DNA binding"/>
    <property type="evidence" value="ECO:0007669"/>
    <property type="project" value="UniProtKB-KW"/>
</dbReference>
<evidence type="ECO:0000256" key="1">
    <source>
        <dbReference type="ARBA" id="ARBA00009437"/>
    </source>
</evidence>
<dbReference type="Pfam" id="PF03466">
    <property type="entry name" value="LysR_substrate"/>
    <property type="match status" value="1"/>
</dbReference>
<dbReference type="InterPro" id="IPR036390">
    <property type="entry name" value="WH_DNA-bd_sf"/>
</dbReference>
<name>A0A8J3Z4C0_9ACTN</name>
<dbReference type="Gene3D" id="3.40.190.10">
    <property type="entry name" value="Periplasmic binding protein-like II"/>
    <property type="match status" value="2"/>
</dbReference>
<evidence type="ECO:0000313" key="7">
    <source>
        <dbReference type="Proteomes" id="UP000612585"/>
    </source>
</evidence>
<dbReference type="PANTHER" id="PTHR30346:SF0">
    <property type="entry name" value="HCA OPERON TRANSCRIPTIONAL ACTIVATOR HCAR"/>
    <property type="match status" value="1"/>
</dbReference>
<dbReference type="EMBL" id="BOPG01000031">
    <property type="protein sequence ID" value="GIJ57349.1"/>
    <property type="molecule type" value="Genomic_DNA"/>
</dbReference>
<dbReference type="PROSITE" id="PS50931">
    <property type="entry name" value="HTH_LYSR"/>
    <property type="match status" value="1"/>
</dbReference>
<dbReference type="SUPFAM" id="SSF53850">
    <property type="entry name" value="Periplasmic binding protein-like II"/>
    <property type="match status" value="1"/>
</dbReference>
<dbReference type="GO" id="GO:0032993">
    <property type="term" value="C:protein-DNA complex"/>
    <property type="evidence" value="ECO:0007669"/>
    <property type="project" value="TreeGrafter"/>
</dbReference>
<dbReference type="RefSeq" id="WP_203996627.1">
    <property type="nucleotide sequence ID" value="NZ_BOPG01000031.1"/>
</dbReference>
<dbReference type="Pfam" id="PF00126">
    <property type="entry name" value="HTH_1"/>
    <property type="match status" value="1"/>
</dbReference>
<evidence type="ECO:0000256" key="2">
    <source>
        <dbReference type="ARBA" id="ARBA00023015"/>
    </source>
</evidence>
<proteinExistence type="inferred from homology"/>
<evidence type="ECO:0000313" key="6">
    <source>
        <dbReference type="EMBL" id="GIJ57349.1"/>
    </source>
</evidence>
<dbReference type="Gene3D" id="1.10.10.10">
    <property type="entry name" value="Winged helix-like DNA-binding domain superfamily/Winged helix DNA-binding domain"/>
    <property type="match status" value="1"/>
</dbReference>
<dbReference type="AlphaFoldDB" id="A0A8J3Z4C0"/>
<feature type="domain" description="HTH lysR-type" evidence="5">
    <location>
        <begin position="1"/>
        <end position="60"/>
    </location>
</feature>
<dbReference type="InterPro" id="IPR000847">
    <property type="entry name" value="LysR_HTH_N"/>
</dbReference>
<dbReference type="InterPro" id="IPR005119">
    <property type="entry name" value="LysR_subst-bd"/>
</dbReference>
<dbReference type="GO" id="GO:0003700">
    <property type="term" value="F:DNA-binding transcription factor activity"/>
    <property type="evidence" value="ECO:0007669"/>
    <property type="project" value="InterPro"/>
</dbReference>
<sequence length="298" mass="32858">MAYTLEQLRGLVAVAEELHFGRAAARLRMTQPPLSRQIQKLEAAVGVHLLDRDNRRVALTPAGEAFLREARRILAIAEAAPDLAQRVSSGSRGLVRIGFTAGSTFGILGRLLNELECDLPDVRIELTEMVTREQVAALATEDLDLGLARPPFDPDLFRSRLLHREALLLAVPIGHRLTRITGPVDPAELVTEPLIFHSQQQARYFYDLVVSLVQVAPERVVHSVSQILTMLWLVSADRGIAFVPASAERLGIPNVAFVPLATPVPKPVELHLLWPRQSHNPALARTLAVLEDRIPDAE</sequence>
<keyword evidence="2" id="KW-0805">Transcription regulation</keyword>
<keyword evidence="3" id="KW-0238">DNA-binding</keyword>
<keyword evidence="7" id="KW-1185">Reference proteome</keyword>
<reference evidence="6" key="1">
    <citation type="submission" date="2021-01" db="EMBL/GenBank/DDBJ databases">
        <title>Whole genome shotgun sequence of Virgisporangium aurantiacum NBRC 16421.</title>
        <authorList>
            <person name="Komaki H."/>
            <person name="Tamura T."/>
        </authorList>
    </citation>
    <scope>NUCLEOTIDE SEQUENCE</scope>
    <source>
        <strain evidence="6">NBRC 16421</strain>
    </source>
</reference>
<keyword evidence="4" id="KW-0804">Transcription</keyword>
<dbReference type="Proteomes" id="UP000612585">
    <property type="component" value="Unassembled WGS sequence"/>
</dbReference>
<evidence type="ECO:0000256" key="4">
    <source>
        <dbReference type="ARBA" id="ARBA00023163"/>
    </source>
</evidence>
<dbReference type="PANTHER" id="PTHR30346">
    <property type="entry name" value="TRANSCRIPTIONAL DUAL REGULATOR HCAR-RELATED"/>
    <property type="match status" value="1"/>
</dbReference>
<dbReference type="InterPro" id="IPR036388">
    <property type="entry name" value="WH-like_DNA-bd_sf"/>
</dbReference>
<dbReference type="SUPFAM" id="SSF46785">
    <property type="entry name" value="Winged helix' DNA-binding domain"/>
    <property type="match status" value="1"/>
</dbReference>
<accession>A0A8J3Z4C0</accession>
<comment type="caution">
    <text evidence="6">The sequence shown here is derived from an EMBL/GenBank/DDBJ whole genome shotgun (WGS) entry which is preliminary data.</text>
</comment>
<dbReference type="FunFam" id="1.10.10.10:FF:000001">
    <property type="entry name" value="LysR family transcriptional regulator"/>
    <property type="match status" value="1"/>
</dbReference>